<gene>
    <name evidence="5" type="ORF">SAMN05421853_1039</name>
</gene>
<feature type="domain" description="HTH lacI-type" evidence="4">
    <location>
        <begin position="12"/>
        <end position="66"/>
    </location>
</feature>
<evidence type="ECO:0000259" key="4">
    <source>
        <dbReference type="PROSITE" id="PS50932"/>
    </source>
</evidence>
<dbReference type="PANTHER" id="PTHR30146">
    <property type="entry name" value="LACI-RELATED TRANSCRIPTIONAL REPRESSOR"/>
    <property type="match status" value="1"/>
</dbReference>
<dbReference type="InterPro" id="IPR010982">
    <property type="entry name" value="Lambda_DNA-bd_dom_sf"/>
</dbReference>
<dbReference type="EMBL" id="FOXV01000003">
    <property type="protein sequence ID" value="SFQ24509.1"/>
    <property type="molecule type" value="Genomic_DNA"/>
</dbReference>
<keyword evidence="2" id="KW-0238">DNA-binding</keyword>
<dbReference type="PROSITE" id="PS50932">
    <property type="entry name" value="HTH_LACI_2"/>
    <property type="match status" value="1"/>
</dbReference>
<dbReference type="RefSeq" id="WP_093009744.1">
    <property type="nucleotide sequence ID" value="NZ_FOXV01000003.1"/>
</dbReference>
<name>A0A1I5WXU8_9RHOB</name>
<keyword evidence="3" id="KW-0804">Transcription</keyword>
<sequence>MTQAPRKSPPRVTLEDVARRAQTSTITVSRALRRPGMVSEKLRERIAKAVTELGYVPDPAASALASRRSNVIGVLIPSVTNSVFAEVLSGLYDTIAGKPFNAQLGNTRYAPETEDELIRVFLSQRPAGLVVTGIDQSPVSRALLAAADCPVVQIMELGETPTDMMVGFSHRDAARTATDHLIERGYKFPAFIGARMDPRSERRLQGFRDAIAAADIAEGDRVVTTPTPSSVTLGETLLAELLAQAPETDAILCNNDDLALGVQFAAHRRGIAIGPELGLCGFNDIEVMEAAHPSITSVRTFRREMGRLAIDMLMARIEGKDVDENVRDLGYALMPRDSTMRE</sequence>
<organism evidence="5 6">
    <name type="scientific">Roseivivax halotolerans</name>
    <dbReference type="NCBI Taxonomy" id="93684"/>
    <lineage>
        <taxon>Bacteria</taxon>
        <taxon>Pseudomonadati</taxon>
        <taxon>Pseudomonadota</taxon>
        <taxon>Alphaproteobacteria</taxon>
        <taxon>Rhodobacterales</taxon>
        <taxon>Roseobacteraceae</taxon>
        <taxon>Roseivivax</taxon>
    </lineage>
</organism>
<evidence type="ECO:0000256" key="3">
    <source>
        <dbReference type="ARBA" id="ARBA00023163"/>
    </source>
</evidence>
<evidence type="ECO:0000313" key="5">
    <source>
        <dbReference type="EMBL" id="SFQ24509.1"/>
    </source>
</evidence>
<reference evidence="6" key="1">
    <citation type="submission" date="2016-10" db="EMBL/GenBank/DDBJ databases">
        <authorList>
            <person name="Varghese N."/>
            <person name="Submissions S."/>
        </authorList>
    </citation>
    <scope>NUCLEOTIDE SEQUENCE [LARGE SCALE GENOMIC DNA]</scope>
    <source>
        <strain evidence="6">JCM 10271</strain>
    </source>
</reference>
<dbReference type="Gene3D" id="1.10.260.40">
    <property type="entry name" value="lambda repressor-like DNA-binding domains"/>
    <property type="match status" value="1"/>
</dbReference>
<dbReference type="PANTHER" id="PTHR30146:SF2">
    <property type="entry name" value="HTH-TYPE TRANSCRIPTIONAL REGULATOR GNTR"/>
    <property type="match status" value="1"/>
</dbReference>
<dbReference type="Gene3D" id="3.40.50.2300">
    <property type="match status" value="2"/>
</dbReference>
<evidence type="ECO:0000256" key="2">
    <source>
        <dbReference type="ARBA" id="ARBA00023125"/>
    </source>
</evidence>
<dbReference type="STRING" id="93684.SAMN05421853_1039"/>
<protein>
    <submittedName>
        <fullName evidence="5">LacI family transcriptional regulator, gluconate utilization system Gnt-I transcriptional repressor</fullName>
    </submittedName>
</protein>
<proteinExistence type="predicted"/>
<dbReference type="Proteomes" id="UP000243106">
    <property type="component" value="Unassembled WGS sequence"/>
</dbReference>
<dbReference type="SUPFAM" id="SSF47413">
    <property type="entry name" value="lambda repressor-like DNA-binding domains"/>
    <property type="match status" value="1"/>
</dbReference>
<keyword evidence="1" id="KW-0805">Transcription regulation</keyword>
<keyword evidence="6" id="KW-1185">Reference proteome</keyword>
<accession>A0A1I5WXU8</accession>
<dbReference type="CDD" id="cd01575">
    <property type="entry name" value="PBP1_GntR"/>
    <property type="match status" value="1"/>
</dbReference>
<dbReference type="CDD" id="cd01392">
    <property type="entry name" value="HTH_LacI"/>
    <property type="match status" value="1"/>
</dbReference>
<dbReference type="SUPFAM" id="SSF53822">
    <property type="entry name" value="Periplasmic binding protein-like I"/>
    <property type="match status" value="1"/>
</dbReference>
<dbReference type="InterPro" id="IPR028082">
    <property type="entry name" value="Peripla_BP_I"/>
</dbReference>
<dbReference type="GO" id="GO:0003700">
    <property type="term" value="F:DNA-binding transcription factor activity"/>
    <property type="evidence" value="ECO:0007669"/>
    <property type="project" value="TreeGrafter"/>
</dbReference>
<dbReference type="InterPro" id="IPR046335">
    <property type="entry name" value="LacI/GalR-like_sensor"/>
</dbReference>
<evidence type="ECO:0000256" key="1">
    <source>
        <dbReference type="ARBA" id="ARBA00023015"/>
    </source>
</evidence>
<dbReference type="InterPro" id="IPR000843">
    <property type="entry name" value="HTH_LacI"/>
</dbReference>
<dbReference type="Pfam" id="PF00356">
    <property type="entry name" value="LacI"/>
    <property type="match status" value="1"/>
</dbReference>
<dbReference type="GO" id="GO:0000976">
    <property type="term" value="F:transcription cis-regulatory region binding"/>
    <property type="evidence" value="ECO:0007669"/>
    <property type="project" value="TreeGrafter"/>
</dbReference>
<dbReference type="Pfam" id="PF13377">
    <property type="entry name" value="Peripla_BP_3"/>
    <property type="match status" value="1"/>
</dbReference>
<dbReference type="AlphaFoldDB" id="A0A1I5WXU8"/>
<evidence type="ECO:0000313" key="6">
    <source>
        <dbReference type="Proteomes" id="UP000243106"/>
    </source>
</evidence>
<dbReference type="SMART" id="SM00354">
    <property type="entry name" value="HTH_LACI"/>
    <property type="match status" value="1"/>
</dbReference>